<evidence type="ECO:0000313" key="2">
    <source>
        <dbReference type="WBParaSite" id="Hba_06240"/>
    </source>
</evidence>
<accession>A0A1I7WMD7</accession>
<dbReference type="AlphaFoldDB" id="A0A1I7WMD7"/>
<sequence length="24" mass="2894">MRSYSEKVILPTIKIFFTCLAIYR</sequence>
<dbReference type="Proteomes" id="UP000095283">
    <property type="component" value="Unplaced"/>
</dbReference>
<name>A0A1I7WMD7_HETBA</name>
<organism evidence="1 2">
    <name type="scientific">Heterorhabditis bacteriophora</name>
    <name type="common">Entomopathogenic nematode worm</name>
    <dbReference type="NCBI Taxonomy" id="37862"/>
    <lineage>
        <taxon>Eukaryota</taxon>
        <taxon>Metazoa</taxon>
        <taxon>Ecdysozoa</taxon>
        <taxon>Nematoda</taxon>
        <taxon>Chromadorea</taxon>
        <taxon>Rhabditida</taxon>
        <taxon>Rhabditina</taxon>
        <taxon>Rhabditomorpha</taxon>
        <taxon>Strongyloidea</taxon>
        <taxon>Heterorhabditidae</taxon>
        <taxon>Heterorhabditis</taxon>
    </lineage>
</organism>
<protein>
    <submittedName>
        <fullName evidence="2">Uncharacterized protein</fullName>
    </submittedName>
</protein>
<proteinExistence type="predicted"/>
<keyword evidence="1" id="KW-1185">Reference proteome</keyword>
<evidence type="ECO:0000313" key="1">
    <source>
        <dbReference type="Proteomes" id="UP000095283"/>
    </source>
</evidence>
<reference evidence="2" key="1">
    <citation type="submission" date="2016-11" db="UniProtKB">
        <authorList>
            <consortium name="WormBaseParasite"/>
        </authorList>
    </citation>
    <scope>IDENTIFICATION</scope>
</reference>
<dbReference type="WBParaSite" id="Hba_06240">
    <property type="protein sequence ID" value="Hba_06240"/>
    <property type="gene ID" value="Hba_06240"/>
</dbReference>